<dbReference type="AlphaFoldDB" id="S3LDK6"/>
<proteinExistence type="predicted"/>
<keyword evidence="1" id="KW-0472">Membrane</keyword>
<sequence>MKALRIPRKDHDVYCIDITNISAKSKLHTYIHEQLLLIHPIYGADTAVDIKKLKYKEREWAVVTVMQKETLNEYRILYPHTSFVTATTLAIFEKDFFTKEAHLCGQERIWFDAQQQLIISEETGTEEYGKNEHQADIREDETSCVTISGEAMRISGEQGENPQEREEPVSRAGRRSVVFARTWNLYKTAVIGIGVILTAALIAYMLWATAYHPQQEPIQPEQQAASSEISAEKIPTVTPIRFLEVIAKHTPSMQAVLERYRYASADGVLCTLRSNSLENSITVFQTIPHRTGCAIKEITQKDKETVVTIQTEPDIPEAVFTQTADPAVVAGFTDTLKAGIMKTDAVVKHERNMQITMNGLSIALSALIKIETIDAFMHDIELISGRYSFGINLLEVAAVDGKILSVHTEFQQIEKSGSKMEETAAYTSEYSSPVIARAFGYTEKETEKELTRQVKTPAKENTAIPEGSIEIGKIQTNGKIKIYYRTPEGKIISIETNS</sequence>
<name>S3LDK6_9SPIR</name>
<feature type="transmembrane region" description="Helical" evidence="1">
    <location>
        <begin position="184"/>
        <end position="207"/>
    </location>
</feature>
<keyword evidence="3" id="KW-1185">Reference proteome</keyword>
<keyword evidence="1" id="KW-1133">Transmembrane helix</keyword>
<evidence type="ECO:0000256" key="1">
    <source>
        <dbReference type="SAM" id="Phobius"/>
    </source>
</evidence>
<dbReference type="Proteomes" id="UP000014605">
    <property type="component" value="Unassembled WGS sequence"/>
</dbReference>
<dbReference type="EMBL" id="ATFC01000001">
    <property type="protein sequence ID" value="EPF47855.1"/>
    <property type="molecule type" value="Genomic_DNA"/>
</dbReference>
<reference evidence="2 3" key="1">
    <citation type="submission" date="2013-04" db="EMBL/GenBank/DDBJ databases">
        <title>The Genome Sequence of Treponema vincentii F0403.</title>
        <authorList>
            <consortium name="The Broad Institute Genomics Platform"/>
            <person name="Earl A."/>
            <person name="Ward D."/>
            <person name="Feldgarden M."/>
            <person name="Gevers D."/>
            <person name="Leonetti C."/>
            <person name="Izard J."/>
            <person name="Walker B."/>
            <person name="Young S."/>
            <person name="Zeng Q."/>
            <person name="Gargeya S."/>
            <person name="Fitzgerald M."/>
            <person name="Haas B."/>
            <person name="Abouelleil A."/>
            <person name="Allen A.W."/>
            <person name="Alvarado L."/>
            <person name="Arachchi H.M."/>
            <person name="Berlin A.M."/>
            <person name="Chapman S.B."/>
            <person name="Gainer-Dewar J."/>
            <person name="Goldberg J."/>
            <person name="Griggs A."/>
            <person name="Gujja S."/>
            <person name="Hansen M."/>
            <person name="Howarth C."/>
            <person name="Imamovic A."/>
            <person name="Ireland A."/>
            <person name="Larimer J."/>
            <person name="McCowan C."/>
            <person name="Murphy C."/>
            <person name="Pearson M."/>
            <person name="Poon T.W."/>
            <person name="Priest M."/>
            <person name="Roberts A."/>
            <person name="Saif S."/>
            <person name="Shea T."/>
            <person name="Sisk P."/>
            <person name="Sykes S."/>
            <person name="Wortman J."/>
            <person name="Nusbaum C."/>
            <person name="Birren B."/>
        </authorList>
    </citation>
    <scope>NUCLEOTIDE SEQUENCE [LARGE SCALE GENOMIC DNA]</scope>
    <source>
        <strain evidence="2 3">F0403</strain>
    </source>
</reference>
<gene>
    <name evidence="2" type="ORF">HMPREF1222_00115</name>
</gene>
<accession>S3LDK6</accession>
<keyword evidence="1" id="KW-0812">Transmembrane</keyword>
<evidence type="ECO:0000313" key="3">
    <source>
        <dbReference type="Proteomes" id="UP000014605"/>
    </source>
</evidence>
<dbReference type="PATRIC" id="fig|1125702.3.peg.119"/>
<evidence type="ECO:0000313" key="2">
    <source>
        <dbReference type="EMBL" id="EPF47855.1"/>
    </source>
</evidence>
<dbReference type="HOGENOM" id="CLU_547394_0_0_12"/>
<protein>
    <submittedName>
        <fullName evidence="2">Uncharacterized protein</fullName>
    </submittedName>
</protein>
<organism evidence="2 3">
    <name type="scientific">Treponema vincentii F0403</name>
    <dbReference type="NCBI Taxonomy" id="1125702"/>
    <lineage>
        <taxon>Bacteria</taxon>
        <taxon>Pseudomonadati</taxon>
        <taxon>Spirochaetota</taxon>
        <taxon>Spirochaetia</taxon>
        <taxon>Spirochaetales</taxon>
        <taxon>Treponemataceae</taxon>
        <taxon>Treponema</taxon>
    </lineage>
</organism>
<dbReference type="RefSeq" id="WP_016517758.1">
    <property type="nucleotide sequence ID" value="NZ_KE332512.1"/>
</dbReference>
<comment type="caution">
    <text evidence="2">The sequence shown here is derived from an EMBL/GenBank/DDBJ whole genome shotgun (WGS) entry which is preliminary data.</text>
</comment>
<dbReference type="GeneID" id="301460329"/>